<evidence type="ECO:0000313" key="10">
    <source>
        <dbReference type="Proteomes" id="UP000028524"/>
    </source>
</evidence>
<comment type="similarity">
    <text evidence="5">Belongs to the SAT4 family.</text>
</comment>
<dbReference type="STRING" id="1283841.A0A084QG81"/>
<dbReference type="GO" id="GO:0016020">
    <property type="term" value="C:membrane"/>
    <property type="evidence" value="ECO:0007669"/>
    <property type="project" value="UniProtKB-SubCell"/>
</dbReference>
<dbReference type="OMA" id="GKANHIG"/>
<feature type="transmembrane region" description="Helical" evidence="7">
    <location>
        <begin position="176"/>
        <end position="198"/>
    </location>
</feature>
<dbReference type="InterPro" id="IPR052337">
    <property type="entry name" value="SAT4-like"/>
</dbReference>
<dbReference type="InterPro" id="IPR049326">
    <property type="entry name" value="Rhodopsin_dom_fungi"/>
</dbReference>
<gene>
    <name evidence="9" type="ORF">S40285_08914</name>
</gene>
<dbReference type="PANTHER" id="PTHR33048">
    <property type="entry name" value="PTH11-LIKE INTEGRAL MEMBRANE PROTEIN (AFU_ORTHOLOGUE AFUA_5G11245)"/>
    <property type="match status" value="1"/>
</dbReference>
<evidence type="ECO:0000256" key="3">
    <source>
        <dbReference type="ARBA" id="ARBA00022989"/>
    </source>
</evidence>
<feature type="transmembrane region" description="Helical" evidence="7">
    <location>
        <begin position="251"/>
        <end position="269"/>
    </location>
</feature>
<dbReference type="OrthoDB" id="444631at2759"/>
<dbReference type="Pfam" id="PF20684">
    <property type="entry name" value="Fung_rhodopsin"/>
    <property type="match status" value="1"/>
</dbReference>
<dbReference type="InParanoid" id="A0A084QG81"/>
<proteinExistence type="inferred from homology"/>
<feature type="transmembrane region" description="Helical" evidence="7">
    <location>
        <begin position="134"/>
        <end position="156"/>
    </location>
</feature>
<feature type="transmembrane region" description="Helical" evidence="7">
    <location>
        <begin position="44"/>
        <end position="69"/>
    </location>
</feature>
<evidence type="ECO:0000256" key="6">
    <source>
        <dbReference type="SAM" id="MobiDB-lite"/>
    </source>
</evidence>
<protein>
    <recommendedName>
        <fullName evidence="8">Rhodopsin domain-containing protein</fullName>
    </recommendedName>
</protein>
<keyword evidence="10" id="KW-1185">Reference proteome</keyword>
<feature type="transmembrane region" description="Helical" evidence="7">
    <location>
        <begin position="12"/>
        <end position="32"/>
    </location>
</feature>
<reference evidence="9 10" key="1">
    <citation type="journal article" date="2014" name="BMC Genomics">
        <title>Comparative genome sequencing reveals chemotype-specific gene clusters in the toxigenic black mold Stachybotrys.</title>
        <authorList>
            <person name="Semeiks J."/>
            <person name="Borek D."/>
            <person name="Otwinowski Z."/>
            <person name="Grishin N.V."/>
        </authorList>
    </citation>
    <scope>NUCLEOTIDE SEQUENCE [LARGE SCALE GENOMIC DNA]</scope>
    <source>
        <strain evidence="9 10">IBT 40285</strain>
    </source>
</reference>
<evidence type="ECO:0000256" key="4">
    <source>
        <dbReference type="ARBA" id="ARBA00023136"/>
    </source>
</evidence>
<keyword evidence="4 7" id="KW-0472">Membrane</keyword>
<accession>A0A084QG81</accession>
<evidence type="ECO:0000256" key="7">
    <source>
        <dbReference type="SAM" id="Phobius"/>
    </source>
</evidence>
<sequence>MQSDQARQNGLMATAITLTIASIVVVTLRVFARIWLIKKPGYDDWLICVALACVITYMVEILVGCKYGMGFPMDTLSLENMVNLMKITLAIQATYYIAVASIKISILLMYLRFAFANLPEAVDQRFRQIVIGTIGFHVVFLIVCIVVVFTQCQPIAEFWDLRQTIDGSCTINPIAFFYFTSAFNIATDIFILGLPVKTLISINRPTREKIALLCIFLIGTFATITSIIRLHTIHDYTLADDPFRHSILVNLWSVIEVNVGIICASVPALKPLFTPHVIKEATSTYKKSSSARSGVAPRYGMFNRALGQENIEGSGRVDIMVDDTEHGSWNMETYAPKGIEVRTDLEVSHQRRDMDSEASSQEDIFYGPDR</sequence>
<dbReference type="AlphaFoldDB" id="A0A084QG81"/>
<evidence type="ECO:0000313" key="9">
    <source>
        <dbReference type="EMBL" id="KFA62966.1"/>
    </source>
</evidence>
<keyword evidence="3 7" id="KW-1133">Transmembrane helix</keyword>
<feature type="transmembrane region" description="Helical" evidence="7">
    <location>
        <begin position="89"/>
        <end position="113"/>
    </location>
</feature>
<evidence type="ECO:0000256" key="2">
    <source>
        <dbReference type="ARBA" id="ARBA00022692"/>
    </source>
</evidence>
<feature type="transmembrane region" description="Helical" evidence="7">
    <location>
        <begin position="210"/>
        <end position="231"/>
    </location>
</feature>
<dbReference type="PANTHER" id="PTHR33048:SF123">
    <property type="entry name" value="INTEGRAL MEMBRANE PROTEIN"/>
    <property type="match status" value="1"/>
</dbReference>
<dbReference type="Proteomes" id="UP000028524">
    <property type="component" value="Unassembled WGS sequence"/>
</dbReference>
<evidence type="ECO:0000256" key="1">
    <source>
        <dbReference type="ARBA" id="ARBA00004141"/>
    </source>
</evidence>
<keyword evidence="2 7" id="KW-0812">Transmembrane</keyword>
<organism evidence="9 10">
    <name type="scientific">Stachybotrys chlorohalonatus (strain IBT 40285)</name>
    <dbReference type="NCBI Taxonomy" id="1283841"/>
    <lineage>
        <taxon>Eukaryota</taxon>
        <taxon>Fungi</taxon>
        <taxon>Dikarya</taxon>
        <taxon>Ascomycota</taxon>
        <taxon>Pezizomycotina</taxon>
        <taxon>Sordariomycetes</taxon>
        <taxon>Hypocreomycetidae</taxon>
        <taxon>Hypocreales</taxon>
        <taxon>Stachybotryaceae</taxon>
        <taxon>Stachybotrys</taxon>
    </lineage>
</organism>
<dbReference type="HOGENOM" id="CLU_028200_0_2_1"/>
<name>A0A084QG81_STAC4</name>
<feature type="region of interest" description="Disordered" evidence="6">
    <location>
        <begin position="348"/>
        <end position="370"/>
    </location>
</feature>
<dbReference type="EMBL" id="KL660770">
    <property type="protein sequence ID" value="KFA62966.1"/>
    <property type="molecule type" value="Genomic_DNA"/>
</dbReference>
<feature type="domain" description="Rhodopsin" evidence="8">
    <location>
        <begin position="28"/>
        <end position="273"/>
    </location>
</feature>
<evidence type="ECO:0000259" key="8">
    <source>
        <dbReference type="Pfam" id="PF20684"/>
    </source>
</evidence>
<evidence type="ECO:0000256" key="5">
    <source>
        <dbReference type="ARBA" id="ARBA00038359"/>
    </source>
</evidence>
<comment type="subcellular location">
    <subcellularLocation>
        <location evidence="1">Membrane</location>
        <topology evidence="1">Multi-pass membrane protein</topology>
    </subcellularLocation>
</comment>